<name>A0ABV9NL60_9GAMM</name>
<keyword evidence="9" id="KW-1185">Reference proteome</keyword>
<keyword evidence="3" id="KW-0731">Sigma factor</keyword>
<feature type="domain" description="RNA polymerase sigma-70 region 2" evidence="6">
    <location>
        <begin position="53"/>
        <end position="120"/>
    </location>
</feature>
<dbReference type="InterPro" id="IPR014284">
    <property type="entry name" value="RNA_pol_sigma-70_dom"/>
</dbReference>
<accession>A0ABV9NL60</accession>
<dbReference type="Pfam" id="PF04542">
    <property type="entry name" value="Sigma70_r2"/>
    <property type="match status" value="1"/>
</dbReference>
<dbReference type="CDD" id="cd06171">
    <property type="entry name" value="Sigma70_r4"/>
    <property type="match status" value="1"/>
</dbReference>
<dbReference type="PANTHER" id="PTHR43133:SF8">
    <property type="entry name" value="RNA POLYMERASE SIGMA FACTOR HI_1459-RELATED"/>
    <property type="match status" value="1"/>
</dbReference>
<dbReference type="SUPFAM" id="SSF88946">
    <property type="entry name" value="Sigma2 domain of RNA polymerase sigma factors"/>
    <property type="match status" value="1"/>
</dbReference>
<evidence type="ECO:0000259" key="7">
    <source>
        <dbReference type="Pfam" id="PF08281"/>
    </source>
</evidence>
<evidence type="ECO:0000256" key="2">
    <source>
        <dbReference type="ARBA" id="ARBA00023015"/>
    </source>
</evidence>
<gene>
    <name evidence="8" type="ORF">ACFO3Q_09090</name>
</gene>
<comment type="similarity">
    <text evidence="1">Belongs to the sigma-70 factor family. ECF subfamily.</text>
</comment>
<dbReference type="InterPro" id="IPR013325">
    <property type="entry name" value="RNA_pol_sigma_r2"/>
</dbReference>
<evidence type="ECO:0000259" key="6">
    <source>
        <dbReference type="Pfam" id="PF04542"/>
    </source>
</evidence>
<dbReference type="EMBL" id="JBHSGG010000025">
    <property type="protein sequence ID" value="MFC4728324.1"/>
    <property type="molecule type" value="Genomic_DNA"/>
</dbReference>
<comment type="caution">
    <text evidence="8">The sequence shown here is derived from an EMBL/GenBank/DDBJ whole genome shotgun (WGS) entry which is preliminary data.</text>
</comment>
<reference evidence="9" key="1">
    <citation type="journal article" date="2019" name="Int. J. Syst. Evol. Microbiol.">
        <title>The Global Catalogue of Microorganisms (GCM) 10K type strain sequencing project: providing services to taxonomists for standard genome sequencing and annotation.</title>
        <authorList>
            <consortium name="The Broad Institute Genomics Platform"/>
            <consortium name="The Broad Institute Genome Sequencing Center for Infectious Disease"/>
            <person name="Wu L."/>
            <person name="Ma J."/>
        </authorList>
    </citation>
    <scope>NUCLEOTIDE SEQUENCE [LARGE SCALE GENOMIC DNA]</scope>
    <source>
        <strain evidence="9">CGMCC 1.13574</strain>
    </source>
</reference>
<evidence type="ECO:0000256" key="4">
    <source>
        <dbReference type="ARBA" id="ARBA00023125"/>
    </source>
</evidence>
<sequence length="209" mass="23256">MIRPPGLTAMLLMDNRPADATSAATGPADDGADPDLELVLRIGRGDQAACAAFVERYIDRVQRLATRLTGNREDAEEATQEVFIKVWQQAARWTPGNARFSTWLYRVATNVCYDRLRRRREHEPMEAADHVSGGDTPEQVMGEVQRERDVAAALDALPERQRAAIVLCHYEGLSQREAAATLEVSEEALESLLARGRRSLRRSLTGDAR</sequence>
<keyword evidence="5" id="KW-0804">Transcription</keyword>
<evidence type="ECO:0000313" key="8">
    <source>
        <dbReference type="EMBL" id="MFC4728324.1"/>
    </source>
</evidence>
<proteinExistence type="inferred from homology"/>
<evidence type="ECO:0000313" key="9">
    <source>
        <dbReference type="Proteomes" id="UP001595892"/>
    </source>
</evidence>
<evidence type="ECO:0000256" key="5">
    <source>
        <dbReference type="ARBA" id="ARBA00023163"/>
    </source>
</evidence>
<dbReference type="SUPFAM" id="SSF88659">
    <property type="entry name" value="Sigma3 and sigma4 domains of RNA polymerase sigma factors"/>
    <property type="match status" value="1"/>
</dbReference>
<dbReference type="InterPro" id="IPR013324">
    <property type="entry name" value="RNA_pol_sigma_r3/r4-like"/>
</dbReference>
<evidence type="ECO:0000256" key="3">
    <source>
        <dbReference type="ARBA" id="ARBA00023082"/>
    </source>
</evidence>
<dbReference type="Gene3D" id="1.10.1740.10">
    <property type="match status" value="1"/>
</dbReference>
<dbReference type="InterPro" id="IPR039425">
    <property type="entry name" value="RNA_pol_sigma-70-like"/>
</dbReference>
<dbReference type="PANTHER" id="PTHR43133">
    <property type="entry name" value="RNA POLYMERASE ECF-TYPE SIGMA FACTO"/>
    <property type="match status" value="1"/>
</dbReference>
<dbReference type="NCBIfam" id="NF004113">
    <property type="entry name" value="PRK05602.1"/>
    <property type="match status" value="1"/>
</dbReference>
<dbReference type="Gene3D" id="1.10.10.10">
    <property type="entry name" value="Winged helix-like DNA-binding domain superfamily/Winged helix DNA-binding domain"/>
    <property type="match status" value="1"/>
</dbReference>
<dbReference type="NCBIfam" id="TIGR02937">
    <property type="entry name" value="sigma70-ECF"/>
    <property type="match status" value="1"/>
</dbReference>
<dbReference type="Proteomes" id="UP001595892">
    <property type="component" value="Unassembled WGS sequence"/>
</dbReference>
<dbReference type="InterPro" id="IPR036388">
    <property type="entry name" value="WH-like_DNA-bd_sf"/>
</dbReference>
<dbReference type="RefSeq" id="WP_377004353.1">
    <property type="nucleotide sequence ID" value="NZ_JBHSGG010000025.1"/>
</dbReference>
<evidence type="ECO:0000256" key="1">
    <source>
        <dbReference type="ARBA" id="ARBA00010641"/>
    </source>
</evidence>
<feature type="domain" description="RNA polymerase sigma factor 70 region 4 type 2" evidence="7">
    <location>
        <begin position="149"/>
        <end position="200"/>
    </location>
</feature>
<protein>
    <submittedName>
        <fullName evidence="8">RNA polymerase sigma factor</fullName>
    </submittedName>
</protein>
<dbReference type="InterPro" id="IPR013249">
    <property type="entry name" value="RNA_pol_sigma70_r4_t2"/>
</dbReference>
<keyword evidence="2" id="KW-0805">Transcription regulation</keyword>
<dbReference type="InterPro" id="IPR007627">
    <property type="entry name" value="RNA_pol_sigma70_r2"/>
</dbReference>
<keyword evidence="4" id="KW-0238">DNA-binding</keyword>
<dbReference type="Pfam" id="PF08281">
    <property type="entry name" value="Sigma70_r4_2"/>
    <property type="match status" value="1"/>
</dbReference>
<organism evidence="8 9">
    <name type="scientific">Coralloluteibacterium thermophilum</name>
    <dbReference type="NCBI Taxonomy" id="2707049"/>
    <lineage>
        <taxon>Bacteria</taxon>
        <taxon>Pseudomonadati</taxon>
        <taxon>Pseudomonadota</taxon>
        <taxon>Gammaproteobacteria</taxon>
        <taxon>Lysobacterales</taxon>
        <taxon>Lysobacteraceae</taxon>
        <taxon>Coralloluteibacterium</taxon>
    </lineage>
</organism>